<reference evidence="1" key="1">
    <citation type="submission" date="2023-11" db="EMBL/GenBank/DDBJ databases">
        <authorList>
            <person name="Poullet M."/>
        </authorList>
    </citation>
    <scope>NUCLEOTIDE SEQUENCE</scope>
    <source>
        <strain evidence="1">E1834</strain>
    </source>
</reference>
<sequence>MIKFTTGYKKDGCELDKCARKEASFEDGFSNLLPFAYSRNNSDIRYFTKDLFYDVNNMCADKDLCGGRCMIQTFLEVSWSKCNNFVYAHTHLIGEVKPGEKGEVKPGVLKTEFNLEINDKSFKMIFDDGSIKEFNNEIIKCVPRNEAFVKPKTWSIKNEDEDLKDKHLLVFHLLPQTASIRYKDGKHKGKLGEGRPKCSLFIHFDRPDYEFLQVDPQTTTTSTTTTTPKTEPVTTPPEATSSQTTPPEQKTTQKVQEAAPTEGGSNAWIWIIVIFVVIAVIGVAVGFYFYRINKKMKEEDEKESTKIAKKSSNEVKKDKTQPPKDSAPKEESTSKDPEQKKDSASKKDPAPDKSDAARSKQAGTTSNIPTDMMSEA</sequence>
<dbReference type="EMBL" id="CAVMJV010000053">
    <property type="protein sequence ID" value="CAK5084202.1"/>
    <property type="molecule type" value="Genomic_DNA"/>
</dbReference>
<evidence type="ECO:0000313" key="2">
    <source>
        <dbReference type="Proteomes" id="UP001497535"/>
    </source>
</evidence>
<dbReference type="Proteomes" id="UP001497535">
    <property type="component" value="Unassembled WGS sequence"/>
</dbReference>
<proteinExistence type="predicted"/>
<organism evidence="1 2">
    <name type="scientific">Meloidogyne enterolobii</name>
    <name type="common">Root-knot nematode worm</name>
    <name type="synonym">Meloidogyne mayaguensis</name>
    <dbReference type="NCBI Taxonomy" id="390850"/>
    <lineage>
        <taxon>Eukaryota</taxon>
        <taxon>Metazoa</taxon>
        <taxon>Ecdysozoa</taxon>
        <taxon>Nematoda</taxon>
        <taxon>Chromadorea</taxon>
        <taxon>Rhabditida</taxon>
        <taxon>Tylenchina</taxon>
        <taxon>Tylenchomorpha</taxon>
        <taxon>Tylenchoidea</taxon>
        <taxon>Meloidogynidae</taxon>
        <taxon>Meloidogyninae</taxon>
        <taxon>Meloidogyne</taxon>
    </lineage>
</organism>
<evidence type="ECO:0000313" key="1">
    <source>
        <dbReference type="EMBL" id="CAK5084202.1"/>
    </source>
</evidence>
<protein>
    <submittedName>
        <fullName evidence="1">Uncharacterized protein</fullName>
    </submittedName>
</protein>
<keyword evidence="2" id="KW-1185">Reference proteome</keyword>
<gene>
    <name evidence="1" type="ORF">MENTE1834_LOCUS31589</name>
</gene>
<comment type="caution">
    <text evidence="1">The sequence shown here is derived from an EMBL/GenBank/DDBJ whole genome shotgun (WGS) entry which is preliminary data.</text>
</comment>
<name>A0ACB1A0I8_MELEN</name>
<accession>A0ACB1A0I8</accession>